<comment type="caution">
    <text evidence="2">The sequence shown here is derived from an EMBL/GenBank/DDBJ whole genome shotgun (WGS) entry which is preliminary data.</text>
</comment>
<gene>
    <name evidence="2" type="ORF">TRIVIDRAFT_218088</name>
</gene>
<keyword evidence="3" id="KW-1185">Reference proteome</keyword>
<feature type="region of interest" description="Disordered" evidence="1">
    <location>
        <begin position="30"/>
        <end position="50"/>
    </location>
</feature>
<dbReference type="AlphaFoldDB" id="G9MGS1"/>
<reference evidence="2 3" key="1">
    <citation type="journal article" date="2011" name="Genome Biol.">
        <title>Comparative genome sequence analysis underscores mycoparasitism as the ancestral life style of Trichoderma.</title>
        <authorList>
            <person name="Kubicek C.P."/>
            <person name="Herrera-Estrella A."/>
            <person name="Seidl-Seiboth V."/>
            <person name="Martinez D.A."/>
            <person name="Druzhinina I.S."/>
            <person name="Thon M."/>
            <person name="Zeilinger S."/>
            <person name="Casas-Flores S."/>
            <person name="Horwitz B.A."/>
            <person name="Mukherjee P.K."/>
            <person name="Mukherjee M."/>
            <person name="Kredics L."/>
            <person name="Alcaraz L.D."/>
            <person name="Aerts A."/>
            <person name="Antal Z."/>
            <person name="Atanasova L."/>
            <person name="Cervantes-Badillo M.G."/>
            <person name="Challacombe J."/>
            <person name="Chertkov O."/>
            <person name="McCluskey K."/>
            <person name="Coulpier F."/>
            <person name="Deshpande N."/>
            <person name="von Doehren H."/>
            <person name="Ebbole D.J."/>
            <person name="Esquivel-Naranjo E.U."/>
            <person name="Fekete E."/>
            <person name="Flipphi M."/>
            <person name="Glaser F."/>
            <person name="Gomez-Rodriguez E.Y."/>
            <person name="Gruber S."/>
            <person name="Han C."/>
            <person name="Henrissat B."/>
            <person name="Hermosa R."/>
            <person name="Hernandez-Onate M."/>
            <person name="Karaffa L."/>
            <person name="Kosti I."/>
            <person name="Le Crom S."/>
            <person name="Lindquist E."/>
            <person name="Lucas S."/>
            <person name="Luebeck M."/>
            <person name="Luebeck P.S."/>
            <person name="Margeot A."/>
            <person name="Metz B."/>
            <person name="Misra M."/>
            <person name="Nevalainen H."/>
            <person name="Omann M."/>
            <person name="Packer N."/>
            <person name="Perrone G."/>
            <person name="Uresti-Rivera E.E."/>
            <person name="Salamov A."/>
            <person name="Schmoll M."/>
            <person name="Seiboth B."/>
            <person name="Shapiro H."/>
            <person name="Sukno S."/>
            <person name="Tamayo-Ramos J.A."/>
            <person name="Tisch D."/>
            <person name="Wiest A."/>
            <person name="Wilkinson H.H."/>
            <person name="Zhang M."/>
            <person name="Coutinho P.M."/>
            <person name="Kenerley C.M."/>
            <person name="Monte E."/>
            <person name="Baker S.E."/>
            <person name="Grigoriev I.V."/>
        </authorList>
    </citation>
    <scope>NUCLEOTIDE SEQUENCE [LARGE SCALE GENOMIC DNA]</scope>
    <source>
        <strain evidence="3">Gv29-8 / FGSC 10586</strain>
    </source>
</reference>
<dbReference type="HOGENOM" id="CLU_2038393_0_0_1"/>
<name>G9MGS1_HYPVG</name>
<dbReference type="Proteomes" id="UP000007115">
    <property type="component" value="Unassembled WGS sequence"/>
</dbReference>
<accession>G9MGS1</accession>
<feature type="region of interest" description="Disordered" evidence="1">
    <location>
        <begin position="73"/>
        <end position="121"/>
    </location>
</feature>
<dbReference type="InParanoid" id="G9MGS1"/>
<dbReference type="VEuPathDB" id="FungiDB:TRIVIDRAFT_218088"/>
<feature type="compositionally biased region" description="Low complexity" evidence="1">
    <location>
        <begin position="35"/>
        <end position="44"/>
    </location>
</feature>
<feature type="compositionally biased region" description="Basic and acidic residues" evidence="1">
    <location>
        <begin position="94"/>
        <end position="121"/>
    </location>
</feature>
<evidence type="ECO:0000256" key="1">
    <source>
        <dbReference type="SAM" id="MobiDB-lite"/>
    </source>
</evidence>
<evidence type="ECO:0000313" key="3">
    <source>
        <dbReference type="Proteomes" id="UP000007115"/>
    </source>
</evidence>
<dbReference type="GeneID" id="25791316"/>
<dbReference type="EMBL" id="ABDF02000002">
    <property type="protein sequence ID" value="EHK25916.1"/>
    <property type="molecule type" value="Genomic_DNA"/>
</dbReference>
<dbReference type="RefSeq" id="XP_013960133.1">
    <property type="nucleotide sequence ID" value="XM_014104658.1"/>
</dbReference>
<protein>
    <submittedName>
        <fullName evidence="2">Uncharacterized protein</fullName>
    </submittedName>
</protein>
<proteinExistence type="predicted"/>
<evidence type="ECO:0000313" key="2">
    <source>
        <dbReference type="EMBL" id="EHK25916.1"/>
    </source>
</evidence>
<sequence>MHILASNTNPLTVSVNDDYFALTENLVEDADTTGESSHLSESSSPTVYRKRARTPTALDIWAVMDRNIVVSERSFTAEPNSEPRDFKMSAPLRESNDAEPDHDKPRNKGATDRELCDSDLA</sequence>
<organism evidence="2 3">
    <name type="scientific">Hypocrea virens (strain Gv29-8 / FGSC 10586)</name>
    <name type="common">Gliocladium virens</name>
    <name type="synonym">Trichoderma virens</name>
    <dbReference type="NCBI Taxonomy" id="413071"/>
    <lineage>
        <taxon>Eukaryota</taxon>
        <taxon>Fungi</taxon>
        <taxon>Dikarya</taxon>
        <taxon>Ascomycota</taxon>
        <taxon>Pezizomycotina</taxon>
        <taxon>Sordariomycetes</taxon>
        <taxon>Hypocreomycetidae</taxon>
        <taxon>Hypocreales</taxon>
        <taxon>Hypocreaceae</taxon>
        <taxon>Trichoderma</taxon>
    </lineage>
</organism>